<feature type="signal peptide" evidence="9">
    <location>
        <begin position="1"/>
        <end position="21"/>
    </location>
</feature>
<proteinExistence type="inferred from homology"/>
<name>A0A7N0UZW5_KALFE</name>
<keyword evidence="9" id="KW-0732">Signal</keyword>
<dbReference type="EC" id="3.1.1.11" evidence="3"/>
<dbReference type="GO" id="GO:0030599">
    <property type="term" value="F:pectinesterase activity"/>
    <property type="evidence" value="ECO:0007669"/>
    <property type="project" value="UniProtKB-EC"/>
</dbReference>
<evidence type="ECO:0000256" key="6">
    <source>
        <dbReference type="ARBA" id="ARBA00023180"/>
    </source>
</evidence>
<dbReference type="GO" id="GO:0042545">
    <property type="term" value="P:cell wall modification"/>
    <property type="evidence" value="ECO:0007669"/>
    <property type="project" value="InterPro"/>
</dbReference>
<keyword evidence="12" id="KW-1185">Reference proteome</keyword>
<evidence type="ECO:0000259" key="10">
    <source>
        <dbReference type="Pfam" id="PF01095"/>
    </source>
</evidence>
<dbReference type="Gramene" id="Kaladp0095s0492.1.v1.1">
    <property type="protein sequence ID" value="Kaladp0095s0492.1.v1.1"/>
    <property type="gene ID" value="Kaladp0095s0492.v1.1"/>
</dbReference>
<dbReference type="InterPro" id="IPR000070">
    <property type="entry name" value="Pectinesterase_cat"/>
</dbReference>
<evidence type="ECO:0000256" key="3">
    <source>
        <dbReference type="ARBA" id="ARBA00013229"/>
    </source>
</evidence>
<evidence type="ECO:0000256" key="9">
    <source>
        <dbReference type="SAM" id="SignalP"/>
    </source>
</evidence>
<comment type="pathway">
    <text evidence="1">Glycan metabolism; pectin degradation; 2-dehydro-3-deoxy-D-gluconate from pectin: step 1/5.</text>
</comment>
<dbReference type="PANTHER" id="PTHR31321">
    <property type="entry name" value="ACYL-COA THIOESTER HYDROLASE YBHC-RELATED"/>
    <property type="match status" value="1"/>
</dbReference>
<dbReference type="UniPathway" id="UPA00545">
    <property type="reaction ID" value="UER00823"/>
</dbReference>
<dbReference type="GO" id="GO:0045490">
    <property type="term" value="P:pectin catabolic process"/>
    <property type="evidence" value="ECO:0007669"/>
    <property type="project" value="UniProtKB-UniPathway"/>
</dbReference>
<sequence>MFVILLTRLFVVSTLFASSLSLDCKPLTKTFTVDQSGNGDYKTIQSAMNSVPHKNDQWLKFHIRAGTYLEKVSVLPDKGCVILEGEGREKTIISWDDHSDTDSTYTFEATCENFVATQISFVNSYNLKSNEANRTVAPALAVSLGGDKHAFYQCGFFGYQDTIHDDEGRHYFKECYIEGAVDFIYGAGQSFYEKCDINATGYGYITAQGREAQTDTNGFVFEGCNVFGLGPTYLGRAYRAWSRVIYHSCTIDVDVMPLGWDAWNQVGKESNLDYVESDCKGAHYDTSKRIPWLKNFTSTQLADFTRDKFINQDGWIEKQPN</sequence>
<dbReference type="SUPFAM" id="SSF51126">
    <property type="entry name" value="Pectin lyase-like"/>
    <property type="match status" value="1"/>
</dbReference>
<feature type="domain" description="Pectinesterase catalytic" evidence="10">
    <location>
        <begin position="32"/>
        <end position="312"/>
    </location>
</feature>
<evidence type="ECO:0000256" key="2">
    <source>
        <dbReference type="ARBA" id="ARBA00008891"/>
    </source>
</evidence>
<evidence type="ECO:0000256" key="7">
    <source>
        <dbReference type="ARBA" id="ARBA00047928"/>
    </source>
</evidence>
<dbReference type="Gene3D" id="2.160.20.10">
    <property type="entry name" value="Single-stranded right-handed beta-helix, Pectin lyase-like"/>
    <property type="match status" value="1"/>
</dbReference>
<keyword evidence="4" id="KW-0378">Hydrolase</keyword>
<dbReference type="AlphaFoldDB" id="A0A7N0UZW5"/>
<dbReference type="Proteomes" id="UP000594263">
    <property type="component" value="Unplaced"/>
</dbReference>
<comment type="catalytic activity">
    <reaction evidence="7">
        <text>[(1-&gt;4)-alpha-D-galacturonosyl methyl ester](n) + n H2O = [(1-&gt;4)-alpha-D-galacturonosyl](n) + n methanol + n H(+)</text>
        <dbReference type="Rhea" id="RHEA:22380"/>
        <dbReference type="Rhea" id="RHEA-COMP:14570"/>
        <dbReference type="Rhea" id="RHEA-COMP:14573"/>
        <dbReference type="ChEBI" id="CHEBI:15377"/>
        <dbReference type="ChEBI" id="CHEBI:15378"/>
        <dbReference type="ChEBI" id="CHEBI:17790"/>
        <dbReference type="ChEBI" id="CHEBI:140522"/>
        <dbReference type="ChEBI" id="CHEBI:140523"/>
        <dbReference type="EC" id="3.1.1.11"/>
    </reaction>
</comment>
<feature type="chain" id="PRO_5029475751" description="pectinesterase" evidence="9">
    <location>
        <begin position="22"/>
        <end position="321"/>
    </location>
</feature>
<evidence type="ECO:0000256" key="5">
    <source>
        <dbReference type="ARBA" id="ARBA00023085"/>
    </source>
</evidence>
<keyword evidence="5" id="KW-0063">Aspartyl esterase</keyword>
<evidence type="ECO:0000256" key="1">
    <source>
        <dbReference type="ARBA" id="ARBA00005184"/>
    </source>
</evidence>
<protein>
    <recommendedName>
        <fullName evidence="3">pectinesterase</fullName>
        <ecNumber evidence="3">3.1.1.11</ecNumber>
    </recommendedName>
</protein>
<dbReference type="FunFam" id="2.160.20.10:FF:000013">
    <property type="entry name" value="Pectinesterase"/>
    <property type="match status" value="1"/>
</dbReference>
<dbReference type="PANTHER" id="PTHR31321:SF134">
    <property type="entry name" value="PECTINESTERASE"/>
    <property type="match status" value="1"/>
</dbReference>
<keyword evidence="6" id="KW-0325">Glycoprotein</keyword>
<dbReference type="OMA" id="MPGLFIF"/>
<evidence type="ECO:0000256" key="8">
    <source>
        <dbReference type="ARBA" id="ARBA00057335"/>
    </source>
</evidence>
<organism evidence="11 12">
    <name type="scientific">Kalanchoe fedtschenkoi</name>
    <name type="common">Lavender scallops</name>
    <name type="synonym">South American air plant</name>
    <dbReference type="NCBI Taxonomy" id="63787"/>
    <lineage>
        <taxon>Eukaryota</taxon>
        <taxon>Viridiplantae</taxon>
        <taxon>Streptophyta</taxon>
        <taxon>Embryophyta</taxon>
        <taxon>Tracheophyta</taxon>
        <taxon>Spermatophyta</taxon>
        <taxon>Magnoliopsida</taxon>
        <taxon>eudicotyledons</taxon>
        <taxon>Gunneridae</taxon>
        <taxon>Pentapetalae</taxon>
        <taxon>Saxifragales</taxon>
        <taxon>Crassulaceae</taxon>
        <taxon>Kalanchoe</taxon>
    </lineage>
</organism>
<evidence type="ECO:0000313" key="11">
    <source>
        <dbReference type="EnsemblPlants" id="Kaladp0095s0492.1.v1.1"/>
    </source>
</evidence>
<evidence type="ECO:0000256" key="4">
    <source>
        <dbReference type="ARBA" id="ARBA00022801"/>
    </source>
</evidence>
<reference evidence="11" key="1">
    <citation type="submission" date="2021-01" db="UniProtKB">
        <authorList>
            <consortium name="EnsemblPlants"/>
        </authorList>
    </citation>
    <scope>IDENTIFICATION</scope>
</reference>
<comment type="similarity">
    <text evidence="2">Belongs to the pectinesterase family.</text>
</comment>
<dbReference type="InterPro" id="IPR011050">
    <property type="entry name" value="Pectin_lyase_fold/virulence"/>
</dbReference>
<comment type="function">
    <text evidence="8">Acts in the modification of cell walls via demethylesterification of cell wall pectin.</text>
</comment>
<evidence type="ECO:0000313" key="12">
    <source>
        <dbReference type="Proteomes" id="UP000594263"/>
    </source>
</evidence>
<dbReference type="Pfam" id="PF01095">
    <property type="entry name" value="Pectinesterase"/>
    <property type="match status" value="1"/>
</dbReference>
<accession>A0A7N0UZW5</accession>
<dbReference type="EnsemblPlants" id="Kaladp0095s0492.1.v1.1">
    <property type="protein sequence ID" value="Kaladp0095s0492.1.v1.1"/>
    <property type="gene ID" value="Kaladp0095s0492.v1.1"/>
</dbReference>
<dbReference type="InterPro" id="IPR012334">
    <property type="entry name" value="Pectin_lyas_fold"/>
</dbReference>